<evidence type="ECO:0000256" key="10">
    <source>
        <dbReference type="ARBA" id="ARBA00033771"/>
    </source>
</evidence>
<feature type="compositionally biased region" description="Low complexity" evidence="14">
    <location>
        <begin position="17"/>
        <end position="40"/>
    </location>
</feature>
<evidence type="ECO:0000256" key="8">
    <source>
        <dbReference type="ARBA" id="ARBA00023239"/>
    </source>
</evidence>
<evidence type="ECO:0000256" key="11">
    <source>
        <dbReference type="ARBA" id="ARBA00033775"/>
    </source>
</evidence>
<feature type="region of interest" description="Disordered" evidence="14">
    <location>
        <begin position="365"/>
        <end position="387"/>
    </location>
</feature>
<dbReference type="AlphaFoldDB" id="A0A0P4R3A8"/>
<evidence type="ECO:0000256" key="7">
    <source>
        <dbReference type="ARBA" id="ARBA00023004"/>
    </source>
</evidence>
<evidence type="ECO:0000313" key="19">
    <source>
        <dbReference type="Proteomes" id="UP000048965"/>
    </source>
</evidence>
<evidence type="ECO:0000256" key="3">
    <source>
        <dbReference type="ARBA" id="ARBA00022617"/>
    </source>
</evidence>
<dbReference type="SUPFAM" id="SSF54909">
    <property type="entry name" value="Dimeric alpha+beta barrel"/>
    <property type="match status" value="1"/>
</dbReference>
<dbReference type="GO" id="GO:0046872">
    <property type="term" value="F:metal ion binding"/>
    <property type="evidence" value="ECO:0007669"/>
    <property type="project" value="UniProtKB-KW"/>
</dbReference>
<evidence type="ECO:0000256" key="13">
    <source>
        <dbReference type="RuleBase" id="RU365017"/>
    </source>
</evidence>
<evidence type="ECO:0000313" key="18">
    <source>
        <dbReference type="EMBL" id="GAO07145.1"/>
    </source>
</evidence>
<dbReference type="Pfam" id="PF20628">
    <property type="entry name" value="Dyp_perox_C"/>
    <property type="match status" value="1"/>
</dbReference>
<feature type="compositionally biased region" description="Basic residues" evidence="14">
    <location>
        <begin position="1"/>
        <end position="16"/>
    </location>
</feature>
<dbReference type="RefSeq" id="WP_042150836.1">
    <property type="nucleotide sequence ID" value="NZ_BBNO01000002.1"/>
</dbReference>
<dbReference type="PANTHER" id="PTHR30521">
    <property type="entry name" value="DEFERROCHELATASE/PEROXIDASE"/>
    <property type="match status" value="1"/>
</dbReference>
<dbReference type="InterPro" id="IPR048328">
    <property type="entry name" value="Dyp_perox_C"/>
</dbReference>
<keyword evidence="19" id="KW-1185">Reference proteome</keyword>
<accession>A0A0P4R3A8</accession>
<keyword evidence="4 13" id="KW-0479">Metal-binding</keyword>
<evidence type="ECO:0000256" key="4">
    <source>
        <dbReference type="ARBA" id="ARBA00022723"/>
    </source>
</evidence>
<dbReference type="EC" id="1.11.1.-" evidence="13"/>
<dbReference type="PROSITE" id="PS51318">
    <property type="entry name" value="TAT"/>
    <property type="match status" value="1"/>
</dbReference>
<feature type="region of interest" description="Disordered" evidence="14">
    <location>
        <begin position="1"/>
        <end position="85"/>
    </location>
</feature>
<comment type="caution">
    <text evidence="18">The sequence shown here is derived from an EMBL/GenBank/DDBJ whole genome shotgun (WGS) entry which is preliminary data.</text>
</comment>
<feature type="domain" description="Dyp-type peroxidase C-terminal" evidence="17">
    <location>
        <begin position="297"/>
        <end position="479"/>
    </location>
</feature>
<comment type="similarity">
    <text evidence="9 13">Belongs to the DyP-type peroxidase family.</text>
</comment>
<reference evidence="18 19" key="2">
    <citation type="journal article" date="2015" name="Stand. Genomic Sci.">
        <title>Draft genome sequence of marine-derived Streptomyces sp. TP-A0598, a producer of anti-MRSA antibiotic lydicamycins.</title>
        <authorList>
            <person name="Komaki H."/>
            <person name="Ichikawa N."/>
            <person name="Hosoyama A."/>
            <person name="Fujita N."/>
            <person name="Igarashi Y."/>
        </authorList>
    </citation>
    <scope>NUCLEOTIDE SEQUENCE [LARGE SCALE GENOMIC DNA]</scope>
    <source>
        <strain evidence="18 19">NBRC 110027</strain>
    </source>
</reference>
<evidence type="ECO:0000259" key="16">
    <source>
        <dbReference type="Pfam" id="PF04261"/>
    </source>
</evidence>
<comment type="cofactor">
    <cofactor evidence="13">
        <name>heme b</name>
        <dbReference type="ChEBI" id="CHEBI:60344"/>
    </cofactor>
    <text evidence="13">Binds 1 heme b (iron(II)-protoporphyrin IX) group non-covalently per subunit.</text>
</comment>
<comment type="subcellular location">
    <subcellularLocation>
        <location evidence="1">Cell envelope</location>
    </subcellularLocation>
</comment>
<gene>
    <name evidence="18" type="ORF">TPA0598_02_03840</name>
</gene>
<evidence type="ECO:0000256" key="5">
    <source>
        <dbReference type="ARBA" id="ARBA00022729"/>
    </source>
</evidence>
<dbReference type="EMBL" id="BBNO01000002">
    <property type="protein sequence ID" value="GAO07145.1"/>
    <property type="molecule type" value="Genomic_DNA"/>
</dbReference>
<keyword evidence="2 13" id="KW-0575">Peroxidase</keyword>
<evidence type="ECO:0000256" key="6">
    <source>
        <dbReference type="ARBA" id="ARBA00023002"/>
    </source>
</evidence>
<keyword evidence="5" id="KW-0732">Signal</keyword>
<sequence>MSKQTPRKQSARKRPAAKQATSQEAAAQQAAAKQADAAQATGRKTTSRKTPATDSGAGSAEAGGGRVPAPAAAPAPETDGSPAKELSRRRLLGTVGAAGAAGLVVGGAAGAAGVAAAGDDTPEALTTVGSTGVPFRAAGGGHQAGITTPLQAKGHLVAFDLVPGTDRKAAAALLRRWSRTAEELMAGRAPDADTGVALDAGPSSLTVTFGFGHSFFGRTGLTERRPVALDPLPDFSADALDPARSNGDLWIQIGADDALVAFHALRALQKDAAGRARLRWQMNGFNRTPGATAQPMTTRNLMGQIDGTNNPKPSDRDFDERIFVGRDADQAWMRGGSYAVVRRIRMLLDDWEKRSRHDQEKVIGRRKDNGAPLTGGSETTPMRLDANRPDGLPVIPANAHARIAAPESNQGAAMLRRPFSYHDGFREDGAPDAGLLFICWQADPLRAFTQVQRKLDRGDALSPFLRHEASGLFAVPPAAEPGDYVGQPLLEG</sequence>
<evidence type="ECO:0000256" key="9">
    <source>
        <dbReference type="ARBA" id="ARBA00025737"/>
    </source>
</evidence>
<dbReference type="InterPro" id="IPR006313">
    <property type="entry name" value="EfeB/EfeN"/>
</dbReference>
<feature type="compositionally biased region" description="Polar residues" evidence="14">
    <location>
        <begin position="42"/>
        <end position="53"/>
    </location>
</feature>
<dbReference type="InterPro" id="IPR006311">
    <property type="entry name" value="TAT_signal"/>
</dbReference>
<dbReference type="GO" id="GO:0005829">
    <property type="term" value="C:cytosol"/>
    <property type="evidence" value="ECO:0007669"/>
    <property type="project" value="TreeGrafter"/>
</dbReference>
<dbReference type="InterPro" id="IPR048327">
    <property type="entry name" value="Dyp_perox_N"/>
</dbReference>
<dbReference type="PROSITE" id="PS51404">
    <property type="entry name" value="DYP_PEROXIDASE"/>
    <property type="match status" value="1"/>
</dbReference>
<dbReference type="GO" id="GO:0033212">
    <property type="term" value="P:iron import into cell"/>
    <property type="evidence" value="ECO:0007669"/>
    <property type="project" value="InterPro"/>
</dbReference>
<keyword evidence="8" id="KW-0456">Lyase</keyword>
<dbReference type="NCBIfam" id="TIGR01413">
    <property type="entry name" value="Dyp_perox_fam"/>
    <property type="match status" value="1"/>
</dbReference>
<keyword evidence="15" id="KW-0472">Membrane</keyword>
<keyword evidence="6 13" id="KW-0560">Oxidoreductase</keyword>
<dbReference type="GO" id="GO:0004601">
    <property type="term" value="F:peroxidase activity"/>
    <property type="evidence" value="ECO:0007669"/>
    <property type="project" value="UniProtKB-KW"/>
</dbReference>
<evidence type="ECO:0000259" key="17">
    <source>
        <dbReference type="Pfam" id="PF20628"/>
    </source>
</evidence>
<feature type="transmembrane region" description="Helical" evidence="15">
    <location>
        <begin position="91"/>
        <end position="117"/>
    </location>
</feature>
<comment type="catalytic activity">
    <reaction evidence="12">
        <text>heme b + 2 H(+) = protoporphyrin IX + Fe(2+)</text>
        <dbReference type="Rhea" id="RHEA:22584"/>
        <dbReference type="ChEBI" id="CHEBI:15378"/>
        <dbReference type="ChEBI" id="CHEBI:29033"/>
        <dbReference type="ChEBI" id="CHEBI:57306"/>
        <dbReference type="ChEBI" id="CHEBI:60344"/>
        <dbReference type="EC" id="4.98.1.1"/>
    </reaction>
    <physiologicalReaction direction="left-to-right" evidence="12">
        <dbReference type="Rhea" id="RHEA:22585"/>
    </physiologicalReaction>
</comment>
<evidence type="ECO:0000256" key="15">
    <source>
        <dbReference type="SAM" id="Phobius"/>
    </source>
</evidence>
<keyword evidence="15" id="KW-0812">Transmembrane</keyword>
<keyword evidence="3 13" id="KW-0349">Heme</keyword>
<name>A0A0P4R3A8_9ACTN</name>
<evidence type="ECO:0000256" key="12">
    <source>
        <dbReference type="ARBA" id="ARBA00048856"/>
    </source>
</evidence>
<dbReference type="NCBIfam" id="TIGR01412">
    <property type="entry name" value="tat_substr_1"/>
    <property type="match status" value="1"/>
</dbReference>
<dbReference type="PANTHER" id="PTHR30521:SF4">
    <property type="entry name" value="DEFERROCHELATASE"/>
    <property type="match status" value="1"/>
</dbReference>
<keyword evidence="7 13" id="KW-0408">Iron</keyword>
<dbReference type="GO" id="GO:0030313">
    <property type="term" value="C:cell envelope"/>
    <property type="evidence" value="ECO:0007669"/>
    <property type="project" value="UniProtKB-SubCell"/>
</dbReference>
<dbReference type="Proteomes" id="UP000048965">
    <property type="component" value="Unassembled WGS sequence"/>
</dbReference>
<evidence type="ECO:0000256" key="14">
    <source>
        <dbReference type="SAM" id="MobiDB-lite"/>
    </source>
</evidence>
<keyword evidence="15" id="KW-1133">Transmembrane helix</keyword>
<reference evidence="19" key="1">
    <citation type="submission" date="2014-09" db="EMBL/GenBank/DDBJ databases">
        <title>Whole genome shotgun sequence of Streptomyces sp. NBRC 110027.</title>
        <authorList>
            <person name="Komaki H."/>
            <person name="Ichikawa N."/>
            <person name="Katano-Makiyama Y."/>
            <person name="Hosoyama A."/>
            <person name="Hashimoto M."/>
            <person name="Uohara A."/>
            <person name="Kitahashi Y."/>
            <person name="Ohji S."/>
            <person name="Kimura A."/>
            <person name="Yamazoe A."/>
            <person name="Igarashi Y."/>
            <person name="Fujita N."/>
        </authorList>
    </citation>
    <scope>NUCLEOTIDE SEQUENCE [LARGE SCALE GENOMIC DNA]</scope>
    <source>
        <strain evidence="19">NBRC 110027</strain>
    </source>
</reference>
<dbReference type="GO" id="GO:0020037">
    <property type="term" value="F:heme binding"/>
    <property type="evidence" value="ECO:0007669"/>
    <property type="project" value="InterPro"/>
</dbReference>
<dbReference type="OrthoDB" id="9781066at2"/>
<proteinExistence type="inferred from homology"/>
<dbReference type="Pfam" id="PF04261">
    <property type="entry name" value="Dyp_perox_N"/>
    <property type="match status" value="1"/>
</dbReference>
<dbReference type="GO" id="GO:0004325">
    <property type="term" value="F:ferrochelatase activity"/>
    <property type="evidence" value="ECO:0007669"/>
    <property type="project" value="UniProtKB-EC"/>
</dbReference>
<dbReference type="InterPro" id="IPR006314">
    <property type="entry name" value="Dyp_peroxidase"/>
</dbReference>
<evidence type="ECO:0000256" key="1">
    <source>
        <dbReference type="ARBA" id="ARBA00004196"/>
    </source>
</evidence>
<dbReference type="InterPro" id="IPR011008">
    <property type="entry name" value="Dimeric_a/b-barrel"/>
</dbReference>
<comment type="function">
    <text evidence="13">Involved in the recovery of exogenous heme iron. Extracts iron from heme while preserving the protoporphyrin ring intact.</text>
</comment>
<feature type="domain" description="Dyp-type peroxidase N-terminal" evidence="16">
    <location>
        <begin position="143"/>
        <end position="286"/>
    </location>
</feature>
<protein>
    <recommendedName>
        <fullName evidence="10 13">Deferrochelatase</fullName>
        <ecNumber evidence="13">1.11.1.-</ecNumber>
    </recommendedName>
    <alternativeName>
        <fullName evidence="11 13">Peroxidase EfeB</fullName>
    </alternativeName>
</protein>
<evidence type="ECO:0000256" key="2">
    <source>
        <dbReference type="ARBA" id="ARBA00022559"/>
    </source>
</evidence>
<organism evidence="18 19">
    <name type="scientific">Streptomyces lydicamycinicus</name>
    <dbReference type="NCBI Taxonomy" id="1546107"/>
    <lineage>
        <taxon>Bacteria</taxon>
        <taxon>Bacillati</taxon>
        <taxon>Actinomycetota</taxon>
        <taxon>Actinomycetes</taxon>
        <taxon>Kitasatosporales</taxon>
        <taxon>Streptomycetaceae</taxon>
        <taxon>Streptomyces</taxon>
    </lineage>
</organism>